<dbReference type="Proteomes" id="UP001597277">
    <property type="component" value="Unassembled WGS sequence"/>
</dbReference>
<dbReference type="Pfam" id="PF06754">
    <property type="entry name" value="PhnG"/>
    <property type="match status" value="1"/>
</dbReference>
<comment type="caution">
    <text evidence="1">The sequence shown here is derived from an EMBL/GenBank/DDBJ whole genome shotgun (WGS) entry which is preliminary data.</text>
</comment>
<dbReference type="EMBL" id="JBHUEE010000007">
    <property type="protein sequence ID" value="MFD1718777.1"/>
    <property type="molecule type" value="Genomic_DNA"/>
</dbReference>
<proteinExistence type="predicted"/>
<dbReference type="InterPro" id="IPR009609">
    <property type="entry name" value="Phosphonate_metab_PhnG"/>
</dbReference>
<keyword evidence="1" id="KW-0456">Lyase</keyword>
<gene>
    <name evidence="1" type="ORF">ACFSE6_13090</name>
</gene>
<reference evidence="2" key="1">
    <citation type="journal article" date="2019" name="Int. J. Syst. Evol. Microbiol.">
        <title>The Global Catalogue of Microorganisms (GCM) 10K type strain sequencing project: providing services to taxonomists for standard genome sequencing and annotation.</title>
        <authorList>
            <consortium name="The Broad Institute Genomics Platform"/>
            <consortium name="The Broad Institute Genome Sequencing Center for Infectious Disease"/>
            <person name="Wu L."/>
            <person name="Ma J."/>
        </authorList>
    </citation>
    <scope>NUCLEOTIDE SEQUENCE [LARGE SCALE GENOMIC DNA]</scope>
    <source>
        <strain evidence="2">JCM 17130</strain>
    </source>
</reference>
<sequence length="154" mass="16749">MTRQTSRPAAAGLTREERTELLSRAGAADVVTLADRVLAGVGDDAVHLTRPPQVGIVVAQVREPLAGHRFLFIDVLTTQAELELDGHLGWAMRTGEDRRAALAQAVCDAEAARGGPHARAVEDLALATRDRLADRRAEEWERLVPTIVEFEEVP</sequence>
<dbReference type="RefSeq" id="WP_388007748.1">
    <property type="nucleotide sequence ID" value="NZ_JBHUEE010000007.1"/>
</dbReference>
<accession>A0ABW4L775</accession>
<evidence type="ECO:0000313" key="2">
    <source>
        <dbReference type="Proteomes" id="UP001597277"/>
    </source>
</evidence>
<protein>
    <submittedName>
        <fullName evidence="1">Phosphonate C-P lyase system protein PhnG</fullName>
    </submittedName>
</protein>
<organism evidence="1 2">
    <name type="scientific">Georgenia deserti</name>
    <dbReference type="NCBI Taxonomy" id="2093781"/>
    <lineage>
        <taxon>Bacteria</taxon>
        <taxon>Bacillati</taxon>
        <taxon>Actinomycetota</taxon>
        <taxon>Actinomycetes</taxon>
        <taxon>Micrococcales</taxon>
        <taxon>Bogoriellaceae</taxon>
        <taxon>Georgenia</taxon>
    </lineage>
</organism>
<evidence type="ECO:0000313" key="1">
    <source>
        <dbReference type="EMBL" id="MFD1718777.1"/>
    </source>
</evidence>
<name>A0ABW4L775_9MICO</name>
<dbReference type="GO" id="GO:0016829">
    <property type="term" value="F:lyase activity"/>
    <property type="evidence" value="ECO:0007669"/>
    <property type="project" value="UniProtKB-KW"/>
</dbReference>
<keyword evidence="2" id="KW-1185">Reference proteome</keyword>